<dbReference type="Proteomes" id="UP001597112">
    <property type="component" value="Unassembled WGS sequence"/>
</dbReference>
<evidence type="ECO:0000313" key="3">
    <source>
        <dbReference type="Proteomes" id="UP001597112"/>
    </source>
</evidence>
<reference evidence="3" key="1">
    <citation type="journal article" date="2019" name="Int. J. Syst. Evol. Microbiol.">
        <title>The Global Catalogue of Microorganisms (GCM) 10K type strain sequencing project: providing services to taxonomists for standard genome sequencing and annotation.</title>
        <authorList>
            <consortium name="The Broad Institute Genomics Platform"/>
            <consortium name="The Broad Institute Genome Sequencing Center for Infectious Disease"/>
            <person name="Wu L."/>
            <person name="Ma J."/>
        </authorList>
    </citation>
    <scope>NUCLEOTIDE SEQUENCE [LARGE SCALE GENOMIC DNA]</scope>
    <source>
        <strain evidence="3">CCUG 58938</strain>
    </source>
</reference>
<keyword evidence="3" id="KW-1185">Reference proteome</keyword>
<evidence type="ECO:0000256" key="1">
    <source>
        <dbReference type="SAM" id="SignalP"/>
    </source>
</evidence>
<name>A0ABW3K0H6_9BACT</name>
<accession>A0ABW3K0H6</accession>
<evidence type="ECO:0000313" key="2">
    <source>
        <dbReference type="EMBL" id="MFD0998891.1"/>
    </source>
</evidence>
<dbReference type="RefSeq" id="WP_377576348.1">
    <property type="nucleotide sequence ID" value="NZ_JBHTKA010000001.1"/>
</dbReference>
<feature type="signal peptide" evidence="1">
    <location>
        <begin position="1"/>
        <end position="19"/>
    </location>
</feature>
<protein>
    <recommendedName>
        <fullName evidence="4">DUF4468 domain-containing protein</fullName>
    </recommendedName>
</protein>
<feature type="chain" id="PRO_5046481495" description="DUF4468 domain-containing protein" evidence="1">
    <location>
        <begin position="20"/>
        <end position="197"/>
    </location>
</feature>
<dbReference type="EMBL" id="JBHTKA010000001">
    <property type="protein sequence ID" value="MFD0998891.1"/>
    <property type="molecule type" value="Genomic_DNA"/>
</dbReference>
<comment type="caution">
    <text evidence="2">The sequence shown here is derived from an EMBL/GenBank/DDBJ whole genome shotgun (WGS) entry which is preliminary data.</text>
</comment>
<organism evidence="2 3">
    <name type="scientific">Ohtaekwangia kribbensis</name>
    <dbReference type="NCBI Taxonomy" id="688913"/>
    <lineage>
        <taxon>Bacteria</taxon>
        <taxon>Pseudomonadati</taxon>
        <taxon>Bacteroidota</taxon>
        <taxon>Cytophagia</taxon>
        <taxon>Cytophagales</taxon>
        <taxon>Fulvivirgaceae</taxon>
        <taxon>Ohtaekwangia</taxon>
    </lineage>
</organism>
<sequence length="197" mass="22201">MLKRIFTIMLVAVSLTSYAQKIKITEGSLKPLKGQKSVNTQFTYDNMLIGGKDLAEQAYLEKRKKELDEKEPGRGDKFEAAWFADRKERFEPQFRELFSKHSEMSTVDEKAQYTIIFHTTRTEVGFNVGVASKPAYIDAEVTIVETADPTKVVAKITILKSLGYQAMGMDFETGVRLQEAYAKAGKELGKLISKEAK</sequence>
<keyword evidence="1" id="KW-0732">Signal</keyword>
<evidence type="ECO:0008006" key="4">
    <source>
        <dbReference type="Google" id="ProtNLM"/>
    </source>
</evidence>
<proteinExistence type="predicted"/>
<gene>
    <name evidence="2" type="ORF">ACFQ21_06210</name>
</gene>